<feature type="chain" id="PRO_5040594071" evidence="1">
    <location>
        <begin position="18"/>
        <end position="108"/>
    </location>
</feature>
<proteinExistence type="evidence at transcript level"/>
<keyword evidence="4" id="KW-1185">Reference proteome</keyword>
<dbReference type="EMBL" id="OV725082">
    <property type="protein sequence ID" value="CAH1405740.1"/>
    <property type="molecule type" value="Genomic_DNA"/>
</dbReference>
<reference evidence="2" key="1">
    <citation type="journal article" date="2018" name="Sci. Rep.">
        <title>Nezara viridula (Hemiptera: Pentatomidae) transcriptomic analysis and neuropeptidomics.</title>
        <authorList>
            <person name="Lavore A."/>
            <person name="Perez-Gianmarco L."/>
            <person name="Esponda-Behrens N."/>
            <person name="Palacio V."/>
            <person name="Catalano M.I."/>
            <person name="Rivera-Pomar R."/>
            <person name="Ons S."/>
        </authorList>
    </citation>
    <scope>NUCLEOTIDE SEQUENCE</scope>
</reference>
<dbReference type="EMBL" id="MH311648">
    <property type="protein sequence ID" value="AZK31358.1"/>
    <property type="molecule type" value="mRNA"/>
</dbReference>
<evidence type="ECO:0000313" key="2">
    <source>
        <dbReference type="EMBL" id="AZK31358.1"/>
    </source>
</evidence>
<protein>
    <submittedName>
        <fullName evidence="2">Neuropeptide</fullName>
    </submittedName>
</protein>
<keyword evidence="1" id="KW-0732">Signal</keyword>
<dbReference type="AlphaFoldDB" id="A0A3S5HJS5"/>
<keyword evidence="2" id="KW-0527">Neuropeptide</keyword>
<dbReference type="Gene3D" id="4.10.40.20">
    <property type="match status" value="1"/>
</dbReference>
<dbReference type="GO" id="GO:0007218">
    <property type="term" value="P:neuropeptide signaling pathway"/>
    <property type="evidence" value="ECO:0007669"/>
    <property type="project" value="UniProtKB-KW"/>
</dbReference>
<feature type="signal peptide" evidence="1">
    <location>
        <begin position="1"/>
        <end position="17"/>
    </location>
</feature>
<accession>A0A3S5HJS5</accession>
<dbReference type="Pfam" id="PF07327">
    <property type="entry name" value="Neuroparsin"/>
    <property type="match status" value="1"/>
</dbReference>
<dbReference type="OrthoDB" id="6594690at2759"/>
<dbReference type="Proteomes" id="UP001152798">
    <property type="component" value="Chromosome 6"/>
</dbReference>
<reference evidence="3" key="2">
    <citation type="submission" date="2022-01" db="EMBL/GenBank/DDBJ databases">
        <authorList>
            <person name="King R."/>
        </authorList>
    </citation>
    <scope>NUCLEOTIDE SEQUENCE</scope>
</reference>
<evidence type="ECO:0000256" key="1">
    <source>
        <dbReference type="SAM" id="SignalP"/>
    </source>
</evidence>
<organism evidence="2">
    <name type="scientific">Nezara viridula</name>
    <name type="common">Southern green stink bug</name>
    <name type="synonym">Cimex viridulus</name>
    <dbReference type="NCBI Taxonomy" id="85310"/>
    <lineage>
        <taxon>Eukaryota</taxon>
        <taxon>Metazoa</taxon>
        <taxon>Ecdysozoa</taxon>
        <taxon>Arthropoda</taxon>
        <taxon>Hexapoda</taxon>
        <taxon>Insecta</taxon>
        <taxon>Pterygota</taxon>
        <taxon>Neoptera</taxon>
        <taxon>Paraneoptera</taxon>
        <taxon>Hemiptera</taxon>
        <taxon>Heteroptera</taxon>
        <taxon>Panheteroptera</taxon>
        <taxon>Pentatomomorpha</taxon>
        <taxon>Pentatomoidea</taxon>
        <taxon>Pentatomidae</taxon>
        <taxon>Pentatominae</taxon>
        <taxon>Nezara</taxon>
    </lineage>
</organism>
<gene>
    <name evidence="3" type="ORF">NEZAVI_LOCUS13879</name>
</gene>
<evidence type="ECO:0000313" key="4">
    <source>
        <dbReference type="Proteomes" id="UP001152798"/>
    </source>
</evidence>
<name>A0A3S5HJS5_NEZVI</name>
<evidence type="ECO:0000313" key="3">
    <source>
        <dbReference type="EMBL" id="CAH1405740.1"/>
    </source>
</evidence>
<dbReference type="InterPro" id="IPR010850">
    <property type="entry name" value="Neuroparsin"/>
</dbReference>
<sequence length="108" mass="11829">MIFSLLVLASFASFTCASRISCRGIGSDKKPENCSHGAVEVRKKWVCAKGPGERCGGYQELWGKCGLGMYCDNCGLCRGCSTQVLIDYNRSVCNNTTCTRQPYYPGYS</sequence>